<feature type="transmembrane region" description="Helical" evidence="14">
    <location>
        <begin position="350"/>
        <end position="368"/>
    </location>
</feature>
<evidence type="ECO:0000256" key="2">
    <source>
        <dbReference type="ARBA" id="ARBA00004651"/>
    </source>
</evidence>
<dbReference type="InterPro" id="IPR036890">
    <property type="entry name" value="HATPase_C_sf"/>
</dbReference>
<dbReference type="InterPro" id="IPR004358">
    <property type="entry name" value="Sig_transdc_His_kin-like_C"/>
</dbReference>
<evidence type="ECO:0000256" key="13">
    <source>
        <dbReference type="ARBA" id="ARBA00023136"/>
    </source>
</evidence>
<evidence type="ECO:0000256" key="4">
    <source>
        <dbReference type="ARBA" id="ARBA00022475"/>
    </source>
</evidence>
<dbReference type="Proteomes" id="UP000824162">
    <property type="component" value="Unassembled WGS sequence"/>
</dbReference>
<evidence type="ECO:0000256" key="11">
    <source>
        <dbReference type="ARBA" id="ARBA00022989"/>
    </source>
</evidence>
<dbReference type="PROSITE" id="PS50109">
    <property type="entry name" value="HIS_KIN"/>
    <property type="match status" value="1"/>
</dbReference>
<evidence type="ECO:0000256" key="3">
    <source>
        <dbReference type="ARBA" id="ARBA00012438"/>
    </source>
</evidence>
<dbReference type="InterPro" id="IPR003661">
    <property type="entry name" value="HisK_dim/P_dom"/>
</dbReference>
<evidence type="ECO:0000313" key="16">
    <source>
        <dbReference type="EMBL" id="HIV85200.1"/>
    </source>
</evidence>
<feature type="transmembrane region" description="Helical" evidence="14">
    <location>
        <begin position="250"/>
        <end position="271"/>
    </location>
</feature>
<dbReference type="InterPro" id="IPR050398">
    <property type="entry name" value="HssS/ArlS-like"/>
</dbReference>
<evidence type="ECO:0000256" key="8">
    <source>
        <dbReference type="ARBA" id="ARBA00022741"/>
    </source>
</evidence>
<evidence type="ECO:0000259" key="15">
    <source>
        <dbReference type="PROSITE" id="PS50109"/>
    </source>
</evidence>
<feature type="domain" description="Histidine kinase" evidence="15">
    <location>
        <begin position="435"/>
        <end position="646"/>
    </location>
</feature>
<dbReference type="SUPFAM" id="SSF55874">
    <property type="entry name" value="ATPase domain of HSP90 chaperone/DNA topoisomerase II/histidine kinase"/>
    <property type="match status" value="1"/>
</dbReference>
<gene>
    <name evidence="16" type="ORF">H9900_00135</name>
</gene>
<evidence type="ECO:0000256" key="10">
    <source>
        <dbReference type="ARBA" id="ARBA00022840"/>
    </source>
</evidence>
<dbReference type="CDD" id="cd00082">
    <property type="entry name" value="HisKA"/>
    <property type="match status" value="1"/>
</dbReference>
<evidence type="ECO:0000256" key="12">
    <source>
        <dbReference type="ARBA" id="ARBA00023012"/>
    </source>
</evidence>
<dbReference type="Gene3D" id="3.30.565.10">
    <property type="entry name" value="Histidine kinase-like ATPase, C-terminal domain"/>
    <property type="match status" value="1"/>
</dbReference>
<keyword evidence="9 16" id="KW-0418">Kinase</keyword>
<dbReference type="Gene3D" id="1.10.287.130">
    <property type="match status" value="1"/>
</dbReference>
<comment type="subcellular location">
    <subcellularLocation>
        <location evidence="2">Cell membrane</location>
        <topology evidence="2">Multi-pass membrane protein</topology>
    </subcellularLocation>
</comment>
<evidence type="ECO:0000256" key="1">
    <source>
        <dbReference type="ARBA" id="ARBA00000085"/>
    </source>
</evidence>
<dbReference type="GO" id="GO:0005886">
    <property type="term" value="C:plasma membrane"/>
    <property type="evidence" value="ECO:0007669"/>
    <property type="project" value="UniProtKB-SubCell"/>
</dbReference>
<keyword evidence="12" id="KW-0902">Two-component regulatory system</keyword>
<dbReference type="PRINTS" id="PR00344">
    <property type="entry name" value="BCTRLSENSOR"/>
</dbReference>
<dbReference type="FunFam" id="1.10.287.130:FF:000008">
    <property type="entry name" value="Two-component sensor histidine kinase"/>
    <property type="match status" value="1"/>
</dbReference>
<dbReference type="SMART" id="SM00387">
    <property type="entry name" value="HATPase_c"/>
    <property type="match status" value="1"/>
</dbReference>
<keyword evidence="13 14" id="KW-0472">Membrane</keyword>
<evidence type="ECO:0000313" key="17">
    <source>
        <dbReference type="Proteomes" id="UP000824162"/>
    </source>
</evidence>
<dbReference type="PROSITE" id="PS51257">
    <property type="entry name" value="PROKAR_LIPOPROTEIN"/>
    <property type="match status" value="1"/>
</dbReference>
<dbReference type="PANTHER" id="PTHR45528">
    <property type="entry name" value="SENSOR HISTIDINE KINASE CPXA"/>
    <property type="match status" value="1"/>
</dbReference>
<keyword evidence="10" id="KW-0067">ATP-binding</keyword>
<keyword evidence="8" id="KW-0547">Nucleotide-binding</keyword>
<keyword evidence="5" id="KW-0597">Phosphoprotein</keyword>
<feature type="transmembrane region" description="Helical" evidence="14">
    <location>
        <begin position="12"/>
        <end position="35"/>
    </location>
</feature>
<keyword evidence="11 14" id="KW-1133">Transmembrane helix</keyword>
<dbReference type="Pfam" id="PF02518">
    <property type="entry name" value="HATPase_c"/>
    <property type="match status" value="1"/>
</dbReference>
<dbReference type="GO" id="GO:0005524">
    <property type="term" value="F:ATP binding"/>
    <property type="evidence" value="ECO:0007669"/>
    <property type="project" value="UniProtKB-KW"/>
</dbReference>
<comment type="caution">
    <text evidence="16">The sequence shown here is derived from an EMBL/GenBank/DDBJ whole genome shotgun (WGS) entry which is preliminary data.</text>
</comment>
<evidence type="ECO:0000256" key="6">
    <source>
        <dbReference type="ARBA" id="ARBA00022679"/>
    </source>
</evidence>
<dbReference type="PANTHER" id="PTHR45528:SF1">
    <property type="entry name" value="SENSOR HISTIDINE KINASE CPXA"/>
    <property type="match status" value="1"/>
</dbReference>
<evidence type="ECO:0000256" key="14">
    <source>
        <dbReference type="SAM" id="Phobius"/>
    </source>
</evidence>
<keyword evidence="7 14" id="KW-0812">Transmembrane</keyword>
<sequence length="646" mass="72779">MKRIVYSVWLKAAAFVLCLVMACLAAFIAADNIFYDLTISGVYRFETRFENSSALNRELNNAYDYLYLVRRDIENGTAPDESDYAAMEEYNAEYYMLCRGIVMSNNSISDVRYYTDSEFSIADNGSSDGYPYESSGEYFERREDYTILIKLRDSFVEEQRPLWEAGRERWVKSIAVLIIFLIIGFLAYIYLLLAAGRRSGDDELHRLLIDRVWLEFGLAAAILSAVLYICGCLVFLDMMRGADNPLWQEIVIILLTAAETAVLITLSQSQVRNMKNGMFLKTSGTVIICRRAWKICVMAIRWIFRFLRSVCKRTAGVFAGKYSGKRVIIAFIIYSLILVILAMITGAGGWFAFVLAVAVTVLGVYLLLKYSDGFENLRQGIKRIRGGEFGYRISGCPEGFLSDTANDVNDIGDGLKKSVEAAVKSERMKAELITNVSHDLKTPLTSIINYADLLSKEKLKPDEANDYVRIICQKSARLKNLTQDLFDISKAQSGNEEVVSENIDIKLLLKQSLAEMDSEIEKSGLEFVINLPEYELYKAADGKKLSRVFDNLISNAVKYSMKGTRVYITQVQDERGLVTEFKNISAYPMNFSEEEITERFVRGDKARTGEGSGLGLAIAKSYTELMGGELRIKTDGDLFKAVVILP</sequence>
<evidence type="ECO:0000256" key="9">
    <source>
        <dbReference type="ARBA" id="ARBA00022777"/>
    </source>
</evidence>
<feature type="transmembrane region" description="Helical" evidence="14">
    <location>
        <begin position="216"/>
        <end position="238"/>
    </location>
</feature>
<keyword evidence="4" id="KW-1003">Cell membrane</keyword>
<reference evidence="16" key="2">
    <citation type="submission" date="2021-04" db="EMBL/GenBank/DDBJ databases">
        <authorList>
            <person name="Gilroy R."/>
        </authorList>
    </citation>
    <scope>NUCLEOTIDE SEQUENCE</scope>
    <source>
        <strain evidence="16">5790</strain>
    </source>
</reference>
<dbReference type="InterPro" id="IPR003594">
    <property type="entry name" value="HATPase_dom"/>
</dbReference>
<protein>
    <recommendedName>
        <fullName evidence="3">histidine kinase</fullName>
        <ecNumber evidence="3">2.7.13.3</ecNumber>
    </recommendedName>
</protein>
<keyword evidence="6" id="KW-0808">Transferase</keyword>
<dbReference type="EMBL" id="DXIJ01000003">
    <property type="protein sequence ID" value="HIV85200.1"/>
    <property type="molecule type" value="Genomic_DNA"/>
</dbReference>
<dbReference type="GO" id="GO:0000155">
    <property type="term" value="F:phosphorelay sensor kinase activity"/>
    <property type="evidence" value="ECO:0007669"/>
    <property type="project" value="InterPro"/>
</dbReference>
<evidence type="ECO:0000256" key="7">
    <source>
        <dbReference type="ARBA" id="ARBA00022692"/>
    </source>
</evidence>
<reference evidence="16" key="1">
    <citation type="journal article" date="2021" name="PeerJ">
        <title>Extensive microbial diversity within the chicken gut microbiome revealed by metagenomics and culture.</title>
        <authorList>
            <person name="Gilroy R."/>
            <person name="Ravi A."/>
            <person name="Getino M."/>
            <person name="Pursley I."/>
            <person name="Horton D.L."/>
            <person name="Alikhan N.F."/>
            <person name="Baker D."/>
            <person name="Gharbi K."/>
            <person name="Hall N."/>
            <person name="Watson M."/>
            <person name="Adriaenssens E.M."/>
            <person name="Foster-Nyarko E."/>
            <person name="Jarju S."/>
            <person name="Secka A."/>
            <person name="Antonio M."/>
            <person name="Oren A."/>
            <person name="Chaudhuri R.R."/>
            <person name="La Ragione R."/>
            <person name="Hildebrand F."/>
            <person name="Pallen M.J."/>
        </authorList>
    </citation>
    <scope>NUCLEOTIDE SEQUENCE</scope>
    <source>
        <strain evidence="16">5790</strain>
    </source>
</reference>
<feature type="transmembrane region" description="Helical" evidence="14">
    <location>
        <begin position="174"/>
        <end position="196"/>
    </location>
</feature>
<accession>A0A9D1TKW9</accession>
<dbReference type="AlphaFoldDB" id="A0A9D1TKW9"/>
<comment type="catalytic activity">
    <reaction evidence="1">
        <text>ATP + protein L-histidine = ADP + protein N-phospho-L-histidine.</text>
        <dbReference type="EC" id="2.7.13.3"/>
    </reaction>
</comment>
<dbReference type="SUPFAM" id="SSF47384">
    <property type="entry name" value="Homodimeric domain of signal transducing histidine kinase"/>
    <property type="match status" value="1"/>
</dbReference>
<dbReference type="EC" id="2.7.13.3" evidence="3"/>
<dbReference type="SMART" id="SM00388">
    <property type="entry name" value="HisKA"/>
    <property type="match status" value="1"/>
</dbReference>
<organism evidence="16 17">
    <name type="scientific">Candidatus Monoglobus merdigallinarum</name>
    <dbReference type="NCBI Taxonomy" id="2838698"/>
    <lineage>
        <taxon>Bacteria</taxon>
        <taxon>Bacillati</taxon>
        <taxon>Bacillota</taxon>
        <taxon>Clostridia</taxon>
        <taxon>Monoglobales</taxon>
        <taxon>Monoglobaceae</taxon>
        <taxon>Monoglobus</taxon>
    </lineage>
</organism>
<proteinExistence type="predicted"/>
<dbReference type="InterPro" id="IPR005467">
    <property type="entry name" value="His_kinase_dom"/>
</dbReference>
<name>A0A9D1TKW9_9FIRM</name>
<dbReference type="Pfam" id="PF00512">
    <property type="entry name" value="HisKA"/>
    <property type="match status" value="1"/>
</dbReference>
<feature type="transmembrane region" description="Helical" evidence="14">
    <location>
        <begin position="327"/>
        <end position="344"/>
    </location>
</feature>
<evidence type="ECO:0000256" key="5">
    <source>
        <dbReference type="ARBA" id="ARBA00022553"/>
    </source>
</evidence>
<dbReference type="InterPro" id="IPR036097">
    <property type="entry name" value="HisK_dim/P_sf"/>
</dbReference>